<dbReference type="InterPro" id="IPR036388">
    <property type="entry name" value="WH-like_DNA-bd_sf"/>
</dbReference>
<dbReference type="GO" id="GO:0003700">
    <property type="term" value="F:DNA-binding transcription factor activity"/>
    <property type="evidence" value="ECO:0007669"/>
    <property type="project" value="InterPro"/>
</dbReference>
<proteinExistence type="inferred from homology"/>
<dbReference type="PANTHER" id="PTHR10015:SF278">
    <property type="entry name" value="HEAT SHOCK FACTOR PROTEIN 5"/>
    <property type="match status" value="1"/>
</dbReference>
<dbReference type="SUPFAM" id="SSF46785">
    <property type="entry name" value="Winged helix' DNA-binding domain"/>
    <property type="match status" value="1"/>
</dbReference>
<evidence type="ECO:0000256" key="6">
    <source>
        <dbReference type="SAM" id="MobiDB-lite"/>
    </source>
</evidence>
<feature type="region of interest" description="Disordered" evidence="6">
    <location>
        <begin position="130"/>
        <end position="150"/>
    </location>
</feature>
<evidence type="ECO:0000256" key="4">
    <source>
        <dbReference type="ARBA" id="ARBA00023242"/>
    </source>
</evidence>
<feature type="domain" description="HSF-type DNA-binding" evidence="7">
    <location>
        <begin position="13"/>
        <end position="123"/>
    </location>
</feature>
<dbReference type="EMBL" id="JAUCMX010000027">
    <property type="protein sequence ID" value="KAK3509318.1"/>
    <property type="molecule type" value="Genomic_DNA"/>
</dbReference>
<keyword evidence="3" id="KW-0238">DNA-binding</keyword>
<protein>
    <recommendedName>
        <fullName evidence="7">HSF-type DNA-binding domain-containing protein</fullName>
    </recommendedName>
</protein>
<feature type="non-terminal residue" evidence="8">
    <location>
        <position position="1"/>
    </location>
</feature>
<dbReference type="GO" id="GO:0043565">
    <property type="term" value="F:sequence-specific DNA binding"/>
    <property type="evidence" value="ECO:0007669"/>
    <property type="project" value="InterPro"/>
</dbReference>
<accession>A0AAE0PXU7</accession>
<evidence type="ECO:0000256" key="5">
    <source>
        <dbReference type="RuleBase" id="RU004020"/>
    </source>
</evidence>
<keyword evidence="9" id="KW-1185">Reference proteome</keyword>
<evidence type="ECO:0000256" key="3">
    <source>
        <dbReference type="ARBA" id="ARBA00023125"/>
    </source>
</evidence>
<evidence type="ECO:0000259" key="7">
    <source>
        <dbReference type="SMART" id="SM00415"/>
    </source>
</evidence>
<evidence type="ECO:0000313" key="8">
    <source>
        <dbReference type="EMBL" id="KAK3509318.1"/>
    </source>
</evidence>
<name>A0AAE0PXU7_9TELE</name>
<gene>
    <name evidence="8" type="ORF">QTP70_028542</name>
</gene>
<keyword evidence="4" id="KW-0539">Nucleus</keyword>
<dbReference type="Pfam" id="PF00447">
    <property type="entry name" value="HSF_DNA-bind"/>
    <property type="match status" value="1"/>
</dbReference>
<dbReference type="Gene3D" id="1.10.10.10">
    <property type="entry name" value="Winged helix-like DNA-binding domain superfamily/Winged helix DNA-binding domain"/>
    <property type="match status" value="1"/>
</dbReference>
<evidence type="ECO:0000256" key="2">
    <source>
        <dbReference type="ARBA" id="ARBA00006403"/>
    </source>
</evidence>
<comment type="caution">
    <text evidence="8">The sequence shown here is derived from an EMBL/GenBank/DDBJ whole genome shotgun (WGS) entry which is preliminary data.</text>
</comment>
<evidence type="ECO:0000313" key="9">
    <source>
        <dbReference type="Proteomes" id="UP001274896"/>
    </source>
</evidence>
<dbReference type="PANTHER" id="PTHR10015">
    <property type="entry name" value="HEAT SHOCK TRANSCRIPTION FACTOR"/>
    <property type="match status" value="1"/>
</dbReference>
<sequence>MEVSGTFQSIPINPNNFPSKLWQLVNSPHISSICWDDSGEGILIYQGLFEAEVLWPAMTTSQMDRYFKMTDFNSFLRQLNLYGFKKTCPNRGISQKPFVLMHHFYNPNFKQASPELLVNLKRLTPVNRAKHPAGLQEPSQSSRLMPNSPEKGSPVVVYQCCIPDALSSNMPYSYAHCGYYPDDSASHLHFTGQNDAPGQAVHYACLGPESAAGPMRLAAQRLAGLWPWLLTATLQVALGHAGLEVAATRALIKVTLLNPKATVSPFTLEGVFAGSSSGFAEGKLM</sequence>
<dbReference type="GO" id="GO:0005634">
    <property type="term" value="C:nucleus"/>
    <property type="evidence" value="ECO:0007669"/>
    <property type="project" value="UniProtKB-SubCell"/>
</dbReference>
<dbReference type="Proteomes" id="UP001274896">
    <property type="component" value="Unassembled WGS sequence"/>
</dbReference>
<evidence type="ECO:0000256" key="1">
    <source>
        <dbReference type="ARBA" id="ARBA00004123"/>
    </source>
</evidence>
<comment type="subcellular location">
    <subcellularLocation>
        <location evidence="1">Nucleus</location>
    </subcellularLocation>
</comment>
<organism evidence="8 9">
    <name type="scientific">Hemibagrus guttatus</name>
    <dbReference type="NCBI Taxonomy" id="175788"/>
    <lineage>
        <taxon>Eukaryota</taxon>
        <taxon>Metazoa</taxon>
        <taxon>Chordata</taxon>
        <taxon>Craniata</taxon>
        <taxon>Vertebrata</taxon>
        <taxon>Euteleostomi</taxon>
        <taxon>Actinopterygii</taxon>
        <taxon>Neopterygii</taxon>
        <taxon>Teleostei</taxon>
        <taxon>Ostariophysi</taxon>
        <taxon>Siluriformes</taxon>
        <taxon>Bagridae</taxon>
        <taxon>Hemibagrus</taxon>
    </lineage>
</organism>
<dbReference type="AlphaFoldDB" id="A0AAE0PXU7"/>
<comment type="similarity">
    <text evidence="2 5">Belongs to the HSF family.</text>
</comment>
<dbReference type="InterPro" id="IPR000232">
    <property type="entry name" value="HSF_DNA-bd"/>
</dbReference>
<reference evidence="8" key="1">
    <citation type="submission" date="2023-06" db="EMBL/GenBank/DDBJ databases">
        <title>Male Hemibagrus guttatus genome.</title>
        <authorList>
            <person name="Bian C."/>
        </authorList>
    </citation>
    <scope>NUCLEOTIDE SEQUENCE</scope>
    <source>
        <strain evidence="8">Male_cb2023</strain>
        <tissue evidence="8">Muscle</tissue>
    </source>
</reference>
<dbReference type="InterPro" id="IPR036390">
    <property type="entry name" value="WH_DNA-bd_sf"/>
</dbReference>
<dbReference type="SMART" id="SM00415">
    <property type="entry name" value="HSF"/>
    <property type="match status" value="1"/>
</dbReference>